<evidence type="ECO:0000313" key="1">
    <source>
        <dbReference type="EMBL" id="KAL3397718.1"/>
    </source>
</evidence>
<protein>
    <submittedName>
        <fullName evidence="1">Uncharacterized protein</fullName>
    </submittedName>
</protein>
<dbReference type="EMBL" id="JBJJXI010000061">
    <property type="protein sequence ID" value="KAL3397718.1"/>
    <property type="molecule type" value="Genomic_DNA"/>
</dbReference>
<keyword evidence="2" id="KW-1185">Reference proteome</keyword>
<organism evidence="1 2">
    <name type="scientific">Trichogramma kaykai</name>
    <dbReference type="NCBI Taxonomy" id="54128"/>
    <lineage>
        <taxon>Eukaryota</taxon>
        <taxon>Metazoa</taxon>
        <taxon>Ecdysozoa</taxon>
        <taxon>Arthropoda</taxon>
        <taxon>Hexapoda</taxon>
        <taxon>Insecta</taxon>
        <taxon>Pterygota</taxon>
        <taxon>Neoptera</taxon>
        <taxon>Endopterygota</taxon>
        <taxon>Hymenoptera</taxon>
        <taxon>Apocrita</taxon>
        <taxon>Proctotrupomorpha</taxon>
        <taxon>Chalcidoidea</taxon>
        <taxon>Trichogrammatidae</taxon>
        <taxon>Trichogramma</taxon>
    </lineage>
</organism>
<dbReference type="Proteomes" id="UP001627154">
    <property type="component" value="Unassembled WGS sequence"/>
</dbReference>
<accession>A0ABD2WXK1</accession>
<reference evidence="1 2" key="1">
    <citation type="journal article" date="2024" name="bioRxiv">
        <title>A reference genome for Trichogramma kaykai: A tiny desert-dwelling parasitoid wasp with competing sex-ratio distorters.</title>
        <authorList>
            <person name="Culotta J."/>
            <person name="Lindsey A.R."/>
        </authorList>
    </citation>
    <scope>NUCLEOTIDE SEQUENCE [LARGE SCALE GENOMIC DNA]</scope>
    <source>
        <strain evidence="1 2">KSX58</strain>
    </source>
</reference>
<name>A0ABD2WXK1_9HYME</name>
<proteinExistence type="predicted"/>
<comment type="caution">
    <text evidence="1">The sequence shown here is derived from an EMBL/GenBank/DDBJ whole genome shotgun (WGS) entry which is preliminary data.</text>
</comment>
<sequence length="72" mass="8290">MMCRFDCNEPARTRTARPRKTVFVLLVQAPASKCSKNFFQPLVESTIIMSSLASPPILATNYRYVKLYLFEK</sequence>
<evidence type="ECO:0000313" key="2">
    <source>
        <dbReference type="Proteomes" id="UP001627154"/>
    </source>
</evidence>
<dbReference type="AlphaFoldDB" id="A0ABD2WXK1"/>
<gene>
    <name evidence="1" type="ORF">TKK_008478</name>
</gene>